<accession>A0A6A6AT64</accession>
<evidence type="ECO:0000256" key="3">
    <source>
        <dbReference type="ARBA" id="ARBA00022946"/>
    </source>
</evidence>
<keyword evidence="3" id="KW-0809">Transit peptide</keyword>
<evidence type="ECO:0000313" key="10">
    <source>
        <dbReference type="Proteomes" id="UP000799771"/>
    </source>
</evidence>
<dbReference type="GeneID" id="54405887"/>
<dbReference type="GO" id="GO:0003735">
    <property type="term" value="F:structural constituent of ribosome"/>
    <property type="evidence" value="ECO:0007669"/>
    <property type="project" value="TreeGrafter"/>
</dbReference>
<sequence>MPSPICLRSFSQLSLDKAAHAAIAPRLLHPRVACFSTSAARYANPSPKRKGQTAAPKKGVKSLNTKKGKKAAVGDSGKRPAQGERKALRKRIVLSNNNALEVSSLKDLDKSNVLGEQNEGRVMGLPEKVVDALRAVEAFKTNQGWSFFRRPAVLMRKETVQLAALFKEVEDSATGEQKKTVRRILAGERMSGKSTLLLQGLTMGYLRDWFVINLPEAQDIVNAHTEYAPLEGSQPTQYTQDTYTASLLQQILKSNARLLESTKIATKPDLPVPLPANASLKDLVALGTNNPEASWSVFTALWQELSQPGRPPVLLALDGLSHVMRNSEYLSADVKPIHAHDLTIVRHFVDHLSGTKQLPNGGLVLGATSRSNAPTSSALDFCIEAAQARQTQPDDIPQWNPYKKVDVRVMEALKDLKSSSGKELDVIKVGGLSKEEARSIMEYYAESGMLRHRVDDGFVSEKWSLAGMGNIGELERSSVRLRI</sequence>
<dbReference type="InterPro" id="IPR019368">
    <property type="entry name" value="Ribosomal_mS29"/>
</dbReference>
<comment type="similarity">
    <text evidence="2">Belongs to the mitochondrion-specific ribosomal protein mS29 family.</text>
</comment>
<keyword evidence="6" id="KW-0687">Ribonucleoprotein</keyword>
<evidence type="ECO:0000256" key="1">
    <source>
        <dbReference type="ARBA" id="ARBA00004173"/>
    </source>
</evidence>
<feature type="compositionally biased region" description="Basic and acidic residues" evidence="8">
    <location>
        <begin position="76"/>
        <end position="85"/>
    </location>
</feature>
<proteinExistence type="inferred from homology"/>
<comment type="subcellular location">
    <subcellularLocation>
        <location evidence="1">Mitochondrion</location>
    </subcellularLocation>
</comment>
<dbReference type="EMBL" id="ML977498">
    <property type="protein sequence ID" value="KAF2134165.1"/>
    <property type="molecule type" value="Genomic_DNA"/>
</dbReference>
<keyword evidence="10" id="KW-1185">Reference proteome</keyword>
<evidence type="ECO:0000256" key="5">
    <source>
        <dbReference type="ARBA" id="ARBA00023128"/>
    </source>
</evidence>
<reference evidence="9" key="1">
    <citation type="journal article" date="2020" name="Stud. Mycol.">
        <title>101 Dothideomycetes genomes: a test case for predicting lifestyles and emergence of pathogens.</title>
        <authorList>
            <person name="Haridas S."/>
            <person name="Albert R."/>
            <person name="Binder M."/>
            <person name="Bloem J."/>
            <person name="Labutti K."/>
            <person name="Salamov A."/>
            <person name="Andreopoulos B."/>
            <person name="Baker S."/>
            <person name="Barry K."/>
            <person name="Bills G."/>
            <person name="Bluhm B."/>
            <person name="Cannon C."/>
            <person name="Castanera R."/>
            <person name="Culley D."/>
            <person name="Daum C."/>
            <person name="Ezra D."/>
            <person name="Gonzalez J."/>
            <person name="Henrissat B."/>
            <person name="Kuo A."/>
            <person name="Liang C."/>
            <person name="Lipzen A."/>
            <person name="Lutzoni F."/>
            <person name="Magnuson J."/>
            <person name="Mondo S."/>
            <person name="Nolan M."/>
            <person name="Ohm R."/>
            <person name="Pangilinan J."/>
            <person name="Park H.-J."/>
            <person name="Ramirez L."/>
            <person name="Alfaro M."/>
            <person name="Sun H."/>
            <person name="Tritt A."/>
            <person name="Yoshinaga Y."/>
            <person name="Zwiers L.-H."/>
            <person name="Turgeon B."/>
            <person name="Goodwin S."/>
            <person name="Spatafora J."/>
            <person name="Crous P."/>
            <person name="Grigoriev I."/>
        </authorList>
    </citation>
    <scope>NUCLEOTIDE SEQUENCE</scope>
    <source>
        <strain evidence="9">CBS 119687</strain>
    </source>
</reference>
<dbReference type="GO" id="GO:0005763">
    <property type="term" value="C:mitochondrial small ribosomal subunit"/>
    <property type="evidence" value="ECO:0007669"/>
    <property type="project" value="TreeGrafter"/>
</dbReference>
<evidence type="ECO:0000256" key="7">
    <source>
        <dbReference type="ARBA" id="ARBA00035140"/>
    </source>
</evidence>
<dbReference type="AlphaFoldDB" id="A0A6A6AT64"/>
<evidence type="ECO:0000256" key="4">
    <source>
        <dbReference type="ARBA" id="ARBA00022980"/>
    </source>
</evidence>
<evidence type="ECO:0000256" key="2">
    <source>
        <dbReference type="ARBA" id="ARBA00009863"/>
    </source>
</evidence>
<dbReference type="Pfam" id="PF10236">
    <property type="entry name" value="DAP3"/>
    <property type="match status" value="1"/>
</dbReference>
<dbReference type="PANTHER" id="PTHR12810">
    <property type="entry name" value="MITOCHONDRIAL 28S RIBOSOMAL PROTEIN S29"/>
    <property type="match status" value="1"/>
</dbReference>
<keyword evidence="4" id="KW-0689">Ribosomal protein</keyword>
<protein>
    <recommendedName>
        <fullName evidence="7">Small ribosomal subunit protein mS29</fullName>
    </recommendedName>
</protein>
<organism evidence="9 10">
    <name type="scientific">Dothidotthia symphoricarpi CBS 119687</name>
    <dbReference type="NCBI Taxonomy" id="1392245"/>
    <lineage>
        <taxon>Eukaryota</taxon>
        <taxon>Fungi</taxon>
        <taxon>Dikarya</taxon>
        <taxon>Ascomycota</taxon>
        <taxon>Pezizomycotina</taxon>
        <taxon>Dothideomycetes</taxon>
        <taxon>Pleosporomycetidae</taxon>
        <taxon>Pleosporales</taxon>
        <taxon>Dothidotthiaceae</taxon>
        <taxon>Dothidotthia</taxon>
    </lineage>
</organism>
<gene>
    <name evidence="9" type="ORF">P153DRAFT_331039</name>
</gene>
<keyword evidence="5" id="KW-0496">Mitochondrion</keyword>
<evidence type="ECO:0000256" key="6">
    <source>
        <dbReference type="ARBA" id="ARBA00023274"/>
    </source>
</evidence>
<feature type="region of interest" description="Disordered" evidence="8">
    <location>
        <begin position="42"/>
        <end position="85"/>
    </location>
</feature>
<dbReference type="RefSeq" id="XP_033528552.1">
    <property type="nucleotide sequence ID" value="XM_033665455.1"/>
</dbReference>
<dbReference type="OrthoDB" id="274828at2759"/>
<name>A0A6A6AT64_9PLEO</name>
<evidence type="ECO:0000313" key="9">
    <source>
        <dbReference type="EMBL" id="KAF2134165.1"/>
    </source>
</evidence>
<evidence type="ECO:0000256" key="8">
    <source>
        <dbReference type="SAM" id="MobiDB-lite"/>
    </source>
</evidence>
<dbReference type="PANTHER" id="PTHR12810:SF0">
    <property type="entry name" value="SMALL RIBOSOMAL SUBUNIT PROTEIN MS29"/>
    <property type="match status" value="1"/>
</dbReference>
<dbReference type="Proteomes" id="UP000799771">
    <property type="component" value="Unassembled WGS sequence"/>
</dbReference>
<feature type="compositionally biased region" description="Basic residues" evidence="8">
    <location>
        <begin position="58"/>
        <end position="70"/>
    </location>
</feature>